<feature type="transmembrane region" description="Helical" evidence="7">
    <location>
        <begin position="94"/>
        <end position="113"/>
    </location>
</feature>
<dbReference type="InterPro" id="IPR032808">
    <property type="entry name" value="DoxX"/>
</dbReference>
<dbReference type="PANTHER" id="PTHR33452">
    <property type="entry name" value="OXIDOREDUCTASE CATD-RELATED"/>
    <property type="match status" value="1"/>
</dbReference>
<name>A0A222G6F0_9GAMM</name>
<evidence type="ECO:0000256" key="7">
    <source>
        <dbReference type="SAM" id="Phobius"/>
    </source>
</evidence>
<dbReference type="EMBL" id="CP020465">
    <property type="protein sequence ID" value="ASP47322.1"/>
    <property type="molecule type" value="Genomic_DNA"/>
</dbReference>
<evidence type="ECO:0000256" key="1">
    <source>
        <dbReference type="ARBA" id="ARBA00004651"/>
    </source>
</evidence>
<evidence type="ECO:0000313" key="8">
    <source>
        <dbReference type="EMBL" id="ASP47322.1"/>
    </source>
</evidence>
<dbReference type="InterPro" id="IPR051907">
    <property type="entry name" value="DoxX-like_oxidoreductase"/>
</dbReference>
<evidence type="ECO:0000256" key="3">
    <source>
        <dbReference type="ARBA" id="ARBA00022475"/>
    </source>
</evidence>
<feature type="transmembrane region" description="Helical" evidence="7">
    <location>
        <begin position="21"/>
        <end position="38"/>
    </location>
</feature>
<evidence type="ECO:0000256" key="5">
    <source>
        <dbReference type="ARBA" id="ARBA00022989"/>
    </source>
</evidence>
<protein>
    <submittedName>
        <fullName evidence="8">DoxX family protein</fullName>
    </submittedName>
</protein>
<evidence type="ECO:0000256" key="4">
    <source>
        <dbReference type="ARBA" id="ARBA00022692"/>
    </source>
</evidence>
<evidence type="ECO:0000256" key="6">
    <source>
        <dbReference type="ARBA" id="ARBA00023136"/>
    </source>
</evidence>
<keyword evidence="9" id="KW-1185">Reference proteome</keyword>
<evidence type="ECO:0000313" key="9">
    <source>
        <dbReference type="Proteomes" id="UP000202259"/>
    </source>
</evidence>
<reference evidence="8 9" key="1">
    <citation type="submission" date="2017-08" db="EMBL/GenBank/DDBJ databases">
        <title>Complete genome of Colwellia sp. NB097-1, a psychrophile bacterium ioslated from Bering Sea.</title>
        <authorList>
            <person name="Chen X."/>
        </authorList>
    </citation>
    <scope>NUCLEOTIDE SEQUENCE [LARGE SCALE GENOMIC DNA]</scope>
    <source>
        <strain evidence="8 9">NB097-1</strain>
    </source>
</reference>
<evidence type="ECO:0000256" key="2">
    <source>
        <dbReference type="ARBA" id="ARBA00006679"/>
    </source>
</evidence>
<proteinExistence type="inferred from homology"/>
<dbReference type="Pfam" id="PF07681">
    <property type="entry name" value="DoxX"/>
    <property type="match status" value="1"/>
</dbReference>
<feature type="transmembrane region" description="Helical" evidence="7">
    <location>
        <begin position="66"/>
        <end position="87"/>
    </location>
</feature>
<organism evidence="8 9">
    <name type="scientific">Cognaticolwellia beringensis</name>
    <dbReference type="NCBI Taxonomy" id="1967665"/>
    <lineage>
        <taxon>Bacteria</taxon>
        <taxon>Pseudomonadati</taxon>
        <taxon>Pseudomonadota</taxon>
        <taxon>Gammaproteobacteria</taxon>
        <taxon>Alteromonadales</taxon>
        <taxon>Colwelliaceae</taxon>
        <taxon>Cognaticolwellia</taxon>
    </lineage>
</organism>
<keyword evidence="3" id="KW-1003">Cell membrane</keyword>
<dbReference type="OrthoDB" id="346004at2"/>
<feature type="transmembrane region" description="Helical" evidence="7">
    <location>
        <begin position="167"/>
        <end position="186"/>
    </location>
</feature>
<dbReference type="AlphaFoldDB" id="A0A222G6F0"/>
<gene>
    <name evidence="8" type="ORF">B5D82_05815</name>
</gene>
<dbReference type="RefSeq" id="WP_081149913.1">
    <property type="nucleotide sequence ID" value="NZ_CP020465.1"/>
</dbReference>
<keyword evidence="5 7" id="KW-1133">Transmembrane helix</keyword>
<sequence length="200" mass="22270">MVKALLNKGYCLLNSTRKLDFLAPLLLRLYLVPIFWMAGTTKIDGFDNIVQWFGNDNWGLGLPFPYILAILAVGAEVIGAIALLLGLGVRLMAVPLMFTMFIAMTSVHGQYGWQAIADANAPFANERVEASVEKKEVIISILQEHGNYEWLTSSGNITILNNGIEFAATYFIMLLALFFIGGGRYVSLDYWFKRSFISVT</sequence>
<dbReference type="KEGG" id="cber:B5D82_05815"/>
<comment type="similarity">
    <text evidence="2">Belongs to the DoxX family.</text>
</comment>
<dbReference type="Proteomes" id="UP000202259">
    <property type="component" value="Chromosome"/>
</dbReference>
<dbReference type="PANTHER" id="PTHR33452:SF19">
    <property type="entry name" value="DOXX FAMILY PROTEIN"/>
    <property type="match status" value="1"/>
</dbReference>
<keyword evidence="6 7" id="KW-0472">Membrane</keyword>
<keyword evidence="4 7" id="KW-0812">Transmembrane</keyword>
<dbReference type="GO" id="GO:0005886">
    <property type="term" value="C:plasma membrane"/>
    <property type="evidence" value="ECO:0007669"/>
    <property type="project" value="UniProtKB-SubCell"/>
</dbReference>
<accession>A0A222G6F0</accession>
<comment type="subcellular location">
    <subcellularLocation>
        <location evidence="1">Cell membrane</location>
        <topology evidence="1">Multi-pass membrane protein</topology>
    </subcellularLocation>
</comment>